<comment type="cofactor">
    <cofactor evidence="10">
        <name>a divalent metal cation</name>
        <dbReference type="ChEBI" id="CHEBI:60240"/>
    </cofactor>
    <text evidence="10">Binds 1 divalent metal cation per subunit.</text>
</comment>
<accession>A0ABN0Z032</accession>
<comment type="cofactor">
    <cofactor evidence="4">
        <name>Zn(2+)</name>
        <dbReference type="ChEBI" id="CHEBI:29105"/>
    </cofactor>
</comment>
<comment type="cofactor">
    <cofactor evidence="3">
        <name>Co(2+)</name>
        <dbReference type="ChEBI" id="CHEBI:48828"/>
    </cofactor>
</comment>
<keyword evidence="13" id="KW-1185">Reference proteome</keyword>
<evidence type="ECO:0000313" key="13">
    <source>
        <dbReference type="Proteomes" id="UP001500879"/>
    </source>
</evidence>
<dbReference type="Gene3D" id="3.20.20.70">
    <property type="entry name" value="Aldolase class I"/>
    <property type="match status" value="1"/>
</dbReference>
<comment type="pathway">
    <text evidence="10">Carbohydrate degradation.</text>
</comment>
<dbReference type="NCBIfam" id="TIGR01163">
    <property type="entry name" value="rpe"/>
    <property type="match status" value="1"/>
</dbReference>
<comment type="function">
    <text evidence="10">Catalyzes the reversible epimerization of D-ribulose 5-phosphate to D-xylulose 5-phosphate.</text>
</comment>
<organism evidence="12 13">
    <name type="scientific">Streptomyces luteireticuli</name>
    <dbReference type="NCBI Taxonomy" id="173858"/>
    <lineage>
        <taxon>Bacteria</taxon>
        <taxon>Bacillati</taxon>
        <taxon>Actinomycetota</taxon>
        <taxon>Actinomycetes</taxon>
        <taxon>Kitasatosporales</taxon>
        <taxon>Streptomycetaceae</taxon>
        <taxon>Streptomyces</taxon>
    </lineage>
</organism>
<comment type="cofactor">
    <cofactor evidence="2">
        <name>Mn(2+)</name>
        <dbReference type="ChEBI" id="CHEBI:29035"/>
    </cofactor>
</comment>
<feature type="binding site" evidence="10">
    <location>
        <position position="31"/>
    </location>
    <ligand>
        <name>a divalent metal cation</name>
        <dbReference type="ChEBI" id="CHEBI:60240"/>
    </ligand>
</feature>
<gene>
    <name evidence="10 12" type="primary">rpe</name>
    <name evidence="12" type="ORF">GCM10010357_54350</name>
</gene>
<name>A0ABN0Z032_9ACTN</name>
<dbReference type="PROSITE" id="PS01085">
    <property type="entry name" value="RIBUL_P_3_EPIMER_1"/>
    <property type="match status" value="1"/>
</dbReference>
<feature type="active site" description="Proton donor" evidence="10">
    <location>
        <position position="173"/>
    </location>
</feature>
<comment type="caution">
    <text evidence="12">The sequence shown here is derived from an EMBL/GenBank/DDBJ whole genome shotgun (WGS) entry which is preliminary data.</text>
</comment>
<keyword evidence="8 10" id="KW-0479">Metal-binding</keyword>
<comment type="cofactor">
    <cofactor evidence="5">
        <name>Fe(2+)</name>
        <dbReference type="ChEBI" id="CHEBI:29033"/>
    </cofactor>
</comment>
<evidence type="ECO:0000256" key="2">
    <source>
        <dbReference type="ARBA" id="ARBA00001936"/>
    </source>
</evidence>
<feature type="active site" description="Proton acceptor" evidence="10">
    <location>
        <position position="33"/>
    </location>
</feature>
<feature type="binding site" evidence="10">
    <location>
        <begin position="140"/>
        <end position="143"/>
    </location>
    <ligand>
        <name>substrate</name>
    </ligand>
</feature>
<dbReference type="Pfam" id="PF00834">
    <property type="entry name" value="Ribul_P_3_epim"/>
    <property type="match status" value="1"/>
</dbReference>
<dbReference type="PIRSF" id="PIRSF001461">
    <property type="entry name" value="RPE"/>
    <property type="match status" value="1"/>
</dbReference>
<dbReference type="CDD" id="cd00429">
    <property type="entry name" value="RPE"/>
    <property type="match status" value="1"/>
</dbReference>
<feature type="binding site" evidence="10">
    <location>
        <position position="8"/>
    </location>
    <ligand>
        <name>substrate</name>
    </ligand>
</feature>
<comment type="catalytic activity">
    <reaction evidence="1 10 11">
        <text>D-ribulose 5-phosphate = D-xylulose 5-phosphate</text>
        <dbReference type="Rhea" id="RHEA:13677"/>
        <dbReference type="ChEBI" id="CHEBI:57737"/>
        <dbReference type="ChEBI" id="CHEBI:58121"/>
        <dbReference type="EC" id="5.1.3.1"/>
    </reaction>
</comment>
<dbReference type="InterPro" id="IPR013785">
    <property type="entry name" value="Aldolase_TIM"/>
</dbReference>
<dbReference type="EMBL" id="BAAABX010000057">
    <property type="protein sequence ID" value="GAA0425918.1"/>
    <property type="molecule type" value="Genomic_DNA"/>
</dbReference>
<feature type="binding site" evidence="10">
    <location>
        <begin position="195"/>
        <end position="196"/>
    </location>
    <ligand>
        <name>substrate</name>
    </ligand>
</feature>
<dbReference type="InterPro" id="IPR011060">
    <property type="entry name" value="RibuloseP-bd_barrel"/>
</dbReference>
<dbReference type="RefSeq" id="WP_344029685.1">
    <property type="nucleotide sequence ID" value="NZ_BAAABX010000057.1"/>
</dbReference>
<protein>
    <recommendedName>
        <fullName evidence="7 10">Ribulose-phosphate 3-epimerase</fullName>
        <ecNumber evidence="7 10">5.1.3.1</ecNumber>
    </recommendedName>
</protein>
<dbReference type="SUPFAM" id="SSF51366">
    <property type="entry name" value="Ribulose-phoshate binding barrel"/>
    <property type="match status" value="1"/>
</dbReference>
<evidence type="ECO:0000256" key="4">
    <source>
        <dbReference type="ARBA" id="ARBA00001947"/>
    </source>
</evidence>
<proteinExistence type="inferred from homology"/>
<dbReference type="NCBIfam" id="NF004076">
    <property type="entry name" value="PRK05581.1-4"/>
    <property type="match status" value="1"/>
</dbReference>
<sequence>MTVQINPSILSADFARLAAEAEAVKGADWLHVDVMDNHFVPNLTLGVPIVESLSRATDTPLDCHLMIEDPDRWAPQYVEAGAGSVTFHAEAAHAPVRLAREIRAKGARASMALKPATPIEPYEDLLPELDMLLIMTVEPGFGGQKFLDIMLPKIRRTRQLIDRHGLELWLQVDGGVSAETIERCADAGADVFVAGSAVYGTDDPEAAVRSLRELAETATAAASWACAH</sequence>
<evidence type="ECO:0000256" key="11">
    <source>
        <dbReference type="PIRNR" id="PIRNR001461"/>
    </source>
</evidence>
<dbReference type="HAMAP" id="MF_02227">
    <property type="entry name" value="RPE"/>
    <property type="match status" value="1"/>
</dbReference>
<evidence type="ECO:0000256" key="8">
    <source>
        <dbReference type="ARBA" id="ARBA00022723"/>
    </source>
</evidence>
<feature type="binding site" evidence="10">
    <location>
        <position position="33"/>
    </location>
    <ligand>
        <name>a divalent metal cation</name>
        <dbReference type="ChEBI" id="CHEBI:60240"/>
    </ligand>
</feature>
<evidence type="ECO:0000256" key="7">
    <source>
        <dbReference type="ARBA" id="ARBA00013188"/>
    </source>
</evidence>
<feature type="binding site" evidence="10">
    <location>
        <position position="64"/>
    </location>
    <ligand>
        <name>a divalent metal cation</name>
        <dbReference type="ChEBI" id="CHEBI:60240"/>
    </ligand>
</feature>
<evidence type="ECO:0000256" key="1">
    <source>
        <dbReference type="ARBA" id="ARBA00001782"/>
    </source>
</evidence>
<dbReference type="PANTHER" id="PTHR11749">
    <property type="entry name" value="RIBULOSE-5-PHOSPHATE-3-EPIMERASE"/>
    <property type="match status" value="1"/>
</dbReference>
<evidence type="ECO:0000256" key="5">
    <source>
        <dbReference type="ARBA" id="ARBA00001954"/>
    </source>
</evidence>
<evidence type="ECO:0000256" key="3">
    <source>
        <dbReference type="ARBA" id="ARBA00001941"/>
    </source>
</evidence>
<dbReference type="InterPro" id="IPR000056">
    <property type="entry name" value="Ribul_P_3_epim-like"/>
</dbReference>
<evidence type="ECO:0000256" key="10">
    <source>
        <dbReference type="HAMAP-Rule" id="MF_02227"/>
    </source>
</evidence>
<feature type="binding site" evidence="10">
    <location>
        <begin position="173"/>
        <end position="175"/>
    </location>
    <ligand>
        <name>substrate</name>
    </ligand>
</feature>
<dbReference type="EC" id="5.1.3.1" evidence="7 10"/>
<evidence type="ECO:0000256" key="6">
    <source>
        <dbReference type="ARBA" id="ARBA00009541"/>
    </source>
</evidence>
<dbReference type="InterPro" id="IPR026019">
    <property type="entry name" value="Ribul_P_3_epim"/>
</dbReference>
<keyword evidence="10 11" id="KW-0119">Carbohydrate metabolism</keyword>
<evidence type="ECO:0000313" key="12">
    <source>
        <dbReference type="EMBL" id="GAA0425918.1"/>
    </source>
</evidence>
<dbReference type="PROSITE" id="PS01086">
    <property type="entry name" value="RIBUL_P_3_EPIMER_2"/>
    <property type="match status" value="1"/>
</dbReference>
<keyword evidence="9 10" id="KW-0413">Isomerase</keyword>
<feature type="binding site" evidence="10">
    <location>
        <position position="173"/>
    </location>
    <ligand>
        <name>a divalent metal cation</name>
        <dbReference type="ChEBI" id="CHEBI:60240"/>
    </ligand>
</feature>
<reference evidence="12 13" key="1">
    <citation type="journal article" date="2019" name="Int. J. Syst. Evol. Microbiol.">
        <title>The Global Catalogue of Microorganisms (GCM) 10K type strain sequencing project: providing services to taxonomists for standard genome sequencing and annotation.</title>
        <authorList>
            <consortium name="The Broad Institute Genomics Platform"/>
            <consortium name="The Broad Institute Genome Sequencing Center for Infectious Disease"/>
            <person name="Wu L."/>
            <person name="Ma J."/>
        </authorList>
    </citation>
    <scope>NUCLEOTIDE SEQUENCE [LARGE SCALE GENOMIC DNA]</scope>
    <source>
        <strain evidence="12 13">JCM 4788</strain>
    </source>
</reference>
<evidence type="ECO:0000256" key="9">
    <source>
        <dbReference type="ARBA" id="ARBA00023235"/>
    </source>
</evidence>
<feature type="binding site" evidence="10">
    <location>
        <position position="64"/>
    </location>
    <ligand>
        <name>substrate</name>
    </ligand>
</feature>
<dbReference type="Proteomes" id="UP001500879">
    <property type="component" value="Unassembled WGS sequence"/>
</dbReference>
<comment type="similarity">
    <text evidence="6 10 11">Belongs to the ribulose-phosphate 3-epimerase family.</text>
</comment>